<dbReference type="Proteomes" id="UP000694920">
    <property type="component" value="Unplaced"/>
</dbReference>
<dbReference type="PANTHER" id="PTHR46173:SF1">
    <property type="entry name" value="CCA TRNA NUCLEOTIDYLTRANSFERASE 1, MITOCHONDRIAL"/>
    <property type="match status" value="1"/>
</dbReference>
<keyword evidence="12" id="KW-1185">Reference proteome</keyword>
<dbReference type="GO" id="GO:0005739">
    <property type="term" value="C:mitochondrion"/>
    <property type="evidence" value="ECO:0007669"/>
    <property type="project" value="TreeGrafter"/>
</dbReference>
<reference evidence="13" key="1">
    <citation type="submission" date="2025-08" db="UniProtKB">
        <authorList>
            <consortium name="RefSeq"/>
        </authorList>
    </citation>
    <scope>IDENTIFICATION</scope>
</reference>
<keyword evidence="9" id="KW-0694">RNA-binding</keyword>
<comment type="cofactor">
    <cofactor evidence="1">
        <name>Mg(2+)</name>
        <dbReference type="ChEBI" id="CHEBI:18420"/>
    </cofactor>
</comment>
<dbReference type="KEGG" id="ccin:107262991"/>
<evidence type="ECO:0000256" key="6">
    <source>
        <dbReference type="ARBA" id="ARBA00022723"/>
    </source>
</evidence>
<dbReference type="Gene3D" id="3.30.460.10">
    <property type="entry name" value="Beta Polymerase, domain 2"/>
    <property type="match status" value="1"/>
</dbReference>
<dbReference type="CDD" id="cd05398">
    <property type="entry name" value="NT_ClassII-CCAase"/>
    <property type="match status" value="1"/>
</dbReference>
<evidence type="ECO:0000256" key="3">
    <source>
        <dbReference type="ARBA" id="ARBA00022679"/>
    </source>
</evidence>
<protein>
    <submittedName>
        <fullName evidence="13">CCA tRNA nucleotidyltransferase 1, mitochondrial isoform X1</fullName>
    </submittedName>
</protein>
<evidence type="ECO:0000259" key="10">
    <source>
        <dbReference type="Pfam" id="PF01743"/>
    </source>
</evidence>
<dbReference type="Gene3D" id="1.10.3090.10">
    <property type="entry name" value="cca-adding enzyme, domain 2"/>
    <property type="match status" value="1"/>
</dbReference>
<feature type="domain" description="Poly A polymerase head" evidence="10">
    <location>
        <begin position="83"/>
        <end position="205"/>
    </location>
</feature>
<dbReference type="InterPro" id="IPR043519">
    <property type="entry name" value="NT_sf"/>
</dbReference>
<dbReference type="GO" id="GO:0046872">
    <property type="term" value="F:metal ion binding"/>
    <property type="evidence" value="ECO:0007669"/>
    <property type="project" value="UniProtKB-KW"/>
</dbReference>
<dbReference type="SUPFAM" id="SSF81891">
    <property type="entry name" value="Poly A polymerase C-terminal region-like"/>
    <property type="match status" value="1"/>
</dbReference>
<dbReference type="InterPro" id="IPR032828">
    <property type="entry name" value="PolyA_RNA-bd"/>
</dbReference>
<dbReference type="GO" id="GO:0000049">
    <property type="term" value="F:tRNA binding"/>
    <property type="evidence" value="ECO:0007669"/>
    <property type="project" value="TreeGrafter"/>
</dbReference>
<evidence type="ECO:0000256" key="5">
    <source>
        <dbReference type="ARBA" id="ARBA00022695"/>
    </source>
</evidence>
<comment type="similarity">
    <text evidence="2 9">Belongs to the tRNA nucleotidyltransferase/poly(A) polymerase family.</text>
</comment>
<evidence type="ECO:0000256" key="4">
    <source>
        <dbReference type="ARBA" id="ARBA00022694"/>
    </source>
</evidence>
<evidence type="ECO:0000256" key="7">
    <source>
        <dbReference type="ARBA" id="ARBA00022741"/>
    </source>
</evidence>
<feature type="domain" description="tRNA nucleotidyltransferase/poly(A) polymerase RNA and SrmB- binding" evidence="11">
    <location>
        <begin position="240"/>
        <end position="291"/>
    </location>
</feature>
<dbReference type="InterPro" id="IPR050264">
    <property type="entry name" value="Bact_CCA-adding_enz_type3_sf"/>
</dbReference>
<dbReference type="PANTHER" id="PTHR46173">
    <property type="entry name" value="CCA TRNA NUCLEOTIDYLTRANSFERASE 1, MITOCHONDRIAL"/>
    <property type="match status" value="1"/>
</dbReference>
<gene>
    <name evidence="13" type="primary">LOC107262991</name>
</gene>
<evidence type="ECO:0000256" key="1">
    <source>
        <dbReference type="ARBA" id="ARBA00001946"/>
    </source>
</evidence>
<proteinExistence type="inferred from homology"/>
<dbReference type="RefSeq" id="XP_015585253.1">
    <property type="nucleotide sequence ID" value="XM_015729767.2"/>
</dbReference>
<evidence type="ECO:0000256" key="8">
    <source>
        <dbReference type="ARBA" id="ARBA00022842"/>
    </source>
</evidence>
<dbReference type="GO" id="GO:0000166">
    <property type="term" value="F:nucleotide binding"/>
    <property type="evidence" value="ECO:0007669"/>
    <property type="project" value="UniProtKB-KW"/>
</dbReference>
<organism evidence="12 13">
    <name type="scientific">Cephus cinctus</name>
    <name type="common">Wheat stem sawfly</name>
    <dbReference type="NCBI Taxonomy" id="211228"/>
    <lineage>
        <taxon>Eukaryota</taxon>
        <taxon>Metazoa</taxon>
        <taxon>Ecdysozoa</taxon>
        <taxon>Arthropoda</taxon>
        <taxon>Hexapoda</taxon>
        <taxon>Insecta</taxon>
        <taxon>Pterygota</taxon>
        <taxon>Neoptera</taxon>
        <taxon>Endopterygota</taxon>
        <taxon>Hymenoptera</taxon>
        <taxon>Cephoidea</taxon>
        <taxon>Cephidae</taxon>
        <taxon>Cephus</taxon>
    </lineage>
</organism>
<keyword evidence="7" id="KW-0547">Nucleotide-binding</keyword>
<dbReference type="GO" id="GO:1990180">
    <property type="term" value="P:mitochondrial tRNA 3'-end processing"/>
    <property type="evidence" value="ECO:0007669"/>
    <property type="project" value="TreeGrafter"/>
</dbReference>
<dbReference type="Pfam" id="PF01743">
    <property type="entry name" value="PolyA_pol"/>
    <property type="match status" value="1"/>
</dbReference>
<sequence length="469" mass="54378">MLTIRLFKEQLKSLFYYVSVRHLEQDKSALNKWIKVRMSDEPVPRCRSDPLIMKLDTPEFHSIFTPELNTLSDIFKKYNYEIRVAGGAVRDILMGMTPKDLDFATTATPDQMTEMFSKEEVRMINANGAKHGTITPRINNTVNFEVTTLRIDVVTDGRHAEVKFTTDWLRDANRRDLTINSMFLDLEGNVYDYFYGYDDLLKRKVVFVGHASTRIQEDYLRILRYFRFYGRIANDPDNHDEETITAIKNNVSGLERISGERIWSEWQKILDGKYNAELMCNMIECGMAEYIGLPKNPDVETFKTVCHRARANTLQVRPITLICAMLRDQEEVMALHSRLKLAAYDRDLGLFIVQHREDKPCEKPLKPYQYLILNPKGKIPDSRGFVTELLKYKGAIDLLKELGKWQVPRFPLNGNMLKPHISQGKLIGPVMGALKKIWLDDDFKTSPENLIKHIPEILDDIKEKGKQVH</sequence>
<keyword evidence="8" id="KW-0460">Magnesium</keyword>
<evidence type="ECO:0000313" key="12">
    <source>
        <dbReference type="Proteomes" id="UP000694920"/>
    </source>
</evidence>
<keyword evidence="5" id="KW-0548">Nucleotidyltransferase</keyword>
<dbReference type="AlphaFoldDB" id="A0AAJ7BGX7"/>
<dbReference type="GO" id="GO:0016779">
    <property type="term" value="F:nucleotidyltransferase activity"/>
    <property type="evidence" value="ECO:0007669"/>
    <property type="project" value="UniProtKB-KW"/>
</dbReference>
<dbReference type="Pfam" id="PF12627">
    <property type="entry name" value="PolyA_pol_RNAbd"/>
    <property type="match status" value="1"/>
</dbReference>
<accession>A0AAJ7BGX7</accession>
<evidence type="ECO:0000259" key="11">
    <source>
        <dbReference type="Pfam" id="PF12627"/>
    </source>
</evidence>
<dbReference type="SUPFAM" id="SSF81301">
    <property type="entry name" value="Nucleotidyltransferase"/>
    <property type="match status" value="1"/>
</dbReference>
<keyword evidence="6" id="KW-0479">Metal-binding</keyword>
<dbReference type="InterPro" id="IPR002646">
    <property type="entry name" value="PolA_pol_head_dom"/>
</dbReference>
<dbReference type="GO" id="GO:0001680">
    <property type="term" value="P:tRNA 3'-terminal CCA addition"/>
    <property type="evidence" value="ECO:0007669"/>
    <property type="project" value="TreeGrafter"/>
</dbReference>
<keyword evidence="3 9" id="KW-0808">Transferase</keyword>
<evidence type="ECO:0000256" key="2">
    <source>
        <dbReference type="ARBA" id="ARBA00007265"/>
    </source>
</evidence>
<name>A0AAJ7BGX7_CEPCN</name>
<dbReference type="GeneID" id="107262991"/>
<keyword evidence="4" id="KW-0819">tRNA processing</keyword>
<evidence type="ECO:0000256" key="9">
    <source>
        <dbReference type="RuleBase" id="RU003953"/>
    </source>
</evidence>
<evidence type="ECO:0000313" key="13">
    <source>
        <dbReference type="RefSeq" id="XP_015585253.1"/>
    </source>
</evidence>